<evidence type="ECO:0000313" key="2">
    <source>
        <dbReference type="Proteomes" id="UP001222027"/>
    </source>
</evidence>
<comment type="caution">
    <text evidence="1">The sequence shown here is derived from an EMBL/GenBank/DDBJ whole genome shotgun (WGS) entry which is preliminary data.</text>
</comment>
<dbReference type="EMBL" id="JAQQAF010000004">
    <property type="protein sequence ID" value="KAJ8491600.1"/>
    <property type="molecule type" value="Genomic_DNA"/>
</dbReference>
<evidence type="ECO:0000313" key="1">
    <source>
        <dbReference type="EMBL" id="KAJ8491600.1"/>
    </source>
</evidence>
<keyword evidence="2" id="KW-1185">Reference proteome</keyword>
<organism evidence="1 2">
    <name type="scientific">Ensete ventricosum</name>
    <name type="common">Abyssinian banana</name>
    <name type="synonym">Musa ensete</name>
    <dbReference type="NCBI Taxonomy" id="4639"/>
    <lineage>
        <taxon>Eukaryota</taxon>
        <taxon>Viridiplantae</taxon>
        <taxon>Streptophyta</taxon>
        <taxon>Embryophyta</taxon>
        <taxon>Tracheophyta</taxon>
        <taxon>Spermatophyta</taxon>
        <taxon>Magnoliopsida</taxon>
        <taxon>Liliopsida</taxon>
        <taxon>Zingiberales</taxon>
        <taxon>Musaceae</taxon>
        <taxon>Ensete</taxon>
    </lineage>
</organism>
<dbReference type="AlphaFoldDB" id="A0AAV8R560"/>
<accession>A0AAV8R560</accession>
<gene>
    <name evidence="1" type="ORF">OPV22_013321</name>
</gene>
<reference evidence="1 2" key="1">
    <citation type="submission" date="2022-12" db="EMBL/GenBank/DDBJ databases">
        <title>Chromosome-scale assembly of the Ensete ventricosum genome.</title>
        <authorList>
            <person name="Dussert Y."/>
            <person name="Stocks J."/>
            <person name="Wendawek A."/>
            <person name="Woldeyes F."/>
            <person name="Nichols R.A."/>
            <person name="Borrell J.S."/>
        </authorList>
    </citation>
    <scope>NUCLEOTIDE SEQUENCE [LARGE SCALE GENOMIC DNA]</scope>
    <source>
        <strain evidence="2">cv. Maze</strain>
        <tissue evidence="1">Seeds</tissue>
    </source>
</reference>
<sequence length="91" mass="10169">MSWQSVVCCCCECDTLAYLEQQFRKLSLWNSYPSMSRMVTSASIGRGGAVNLSKISICYTHVLGWQYGHPTIKKSICSQLVKDEAPEDLSV</sequence>
<protein>
    <submittedName>
        <fullName evidence="1">Uncharacterized protein</fullName>
    </submittedName>
</protein>
<dbReference type="Proteomes" id="UP001222027">
    <property type="component" value="Unassembled WGS sequence"/>
</dbReference>
<name>A0AAV8R560_ENSVE</name>
<proteinExistence type="predicted"/>